<feature type="transmembrane region" description="Helical" evidence="1">
    <location>
        <begin position="244"/>
        <end position="267"/>
    </location>
</feature>
<protein>
    <recommendedName>
        <fullName evidence="4">Peptidase M50</fullName>
    </recommendedName>
</protein>
<feature type="transmembrane region" description="Helical" evidence="1">
    <location>
        <begin position="18"/>
        <end position="36"/>
    </location>
</feature>
<name>A0ABS4YP19_9MICO</name>
<feature type="transmembrane region" description="Helical" evidence="1">
    <location>
        <begin position="103"/>
        <end position="125"/>
    </location>
</feature>
<keyword evidence="3" id="KW-1185">Reference proteome</keyword>
<reference evidence="2 3" key="1">
    <citation type="submission" date="2021-03" db="EMBL/GenBank/DDBJ databases">
        <title>Sequencing the genomes of 1000 actinobacteria strains.</title>
        <authorList>
            <person name="Klenk H.-P."/>
        </authorList>
    </citation>
    <scope>NUCLEOTIDE SEQUENCE [LARGE SCALE GENOMIC DNA]</scope>
    <source>
        <strain evidence="2 3">DSM 14564</strain>
    </source>
</reference>
<feature type="transmembrane region" description="Helical" evidence="1">
    <location>
        <begin position="71"/>
        <end position="91"/>
    </location>
</feature>
<keyword evidence="1" id="KW-1133">Transmembrane helix</keyword>
<organism evidence="2 3">
    <name type="scientific">Brachybacterium fresconis</name>
    <dbReference type="NCBI Taxonomy" id="173363"/>
    <lineage>
        <taxon>Bacteria</taxon>
        <taxon>Bacillati</taxon>
        <taxon>Actinomycetota</taxon>
        <taxon>Actinomycetes</taxon>
        <taxon>Micrococcales</taxon>
        <taxon>Dermabacteraceae</taxon>
        <taxon>Brachybacterium</taxon>
    </lineage>
</organism>
<feature type="transmembrane region" description="Helical" evidence="1">
    <location>
        <begin position="213"/>
        <end position="232"/>
    </location>
</feature>
<sequence>MANQDTAVPTALPSSRTLLLHSLVAALIASALMIVVHELAHLVTGLALGHPGTLYSFGVTHHGDPSAPDQVVMLLAGPVFSLVTGVLLQIWTPLRHRGGFAHLVWLWFAFTSVQEAVTYLCLTPFGAGDTGVAARLLGLPVLVQFVVLLLGVAGMFANARAFAPHMARHAGTDPHRRNAMTLFPWLYGMIAAVLLSLLYVTISPADMPAGARIAVLAAGTGTFVFAPMAHIFARRVQDVPVEPLHLRSVPVVGLVLLALLVAGNILLSFGVDIG</sequence>
<evidence type="ECO:0000256" key="1">
    <source>
        <dbReference type="SAM" id="Phobius"/>
    </source>
</evidence>
<accession>A0ABS4YP19</accession>
<evidence type="ECO:0000313" key="3">
    <source>
        <dbReference type="Proteomes" id="UP000698222"/>
    </source>
</evidence>
<keyword evidence="1" id="KW-0812">Transmembrane</keyword>
<evidence type="ECO:0000313" key="2">
    <source>
        <dbReference type="EMBL" id="MBP2410537.1"/>
    </source>
</evidence>
<dbReference type="RefSeq" id="WP_209894386.1">
    <property type="nucleotide sequence ID" value="NZ_BAAAJV010000008.1"/>
</dbReference>
<feature type="transmembrane region" description="Helical" evidence="1">
    <location>
        <begin position="137"/>
        <end position="159"/>
    </location>
</feature>
<proteinExistence type="predicted"/>
<feature type="transmembrane region" description="Helical" evidence="1">
    <location>
        <begin position="180"/>
        <end position="201"/>
    </location>
</feature>
<dbReference type="Proteomes" id="UP000698222">
    <property type="component" value="Unassembled WGS sequence"/>
</dbReference>
<dbReference type="EMBL" id="JAGIOC010000001">
    <property type="protein sequence ID" value="MBP2410537.1"/>
    <property type="molecule type" value="Genomic_DNA"/>
</dbReference>
<comment type="caution">
    <text evidence="2">The sequence shown here is derived from an EMBL/GenBank/DDBJ whole genome shotgun (WGS) entry which is preliminary data.</text>
</comment>
<evidence type="ECO:0008006" key="4">
    <source>
        <dbReference type="Google" id="ProtNLM"/>
    </source>
</evidence>
<gene>
    <name evidence="2" type="ORF">JOF44_003440</name>
</gene>
<keyword evidence="1" id="KW-0472">Membrane</keyword>